<dbReference type="EMBL" id="JANPWB010000011">
    <property type="protein sequence ID" value="KAJ1123182.1"/>
    <property type="molecule type" value="Genomic_DNA"/>
</dbReference>
<gene>
    <name evidence="5" type="ORF">NDU88_001655</name>
</gene>
<feature type="region of interest" description="Disordered" evidence="3">
    <location>
        <begin position="156"/>
        <end position="203"/>
    </location>
</feature>
<evidence type="ECO:0000256" key="2">
    <source>
        <dbReference type="ARBA" id="ARBA00023002"/>
    </source>
</evidence>
<name>A0AAV7P7G3_PLEWA</name>
<organism evidence="5 6">
    <name type="scientific">Pleurodeles waltl</name>
    <name type="common">Iberian ribbed newt</name>
    <dbReference type="NCBI Taxonomy" id="8319"/>
    <lineage>
        <taxon>Eukaryota</taxon>
        <taxon>Metazoa</taxon>
        <taxon>Chordata</taxon>
        <taxon>Craniata</taxon>
        <taxon>Vertebrata</taxon>
        <taxon>Euteleostomi</taxon>
        <taxon>Amphibia</taxon>
        <taxon>Batrachia</taxon>
        <taxon>Caudata</taxon>
        <taxon>Salamandroidea</taxon>
        <taxon>Salamandridae</taxon>
        <taxon>Pleurodelinae</taxon>
        <taxon>Pleurodeles</taxon>
    </lineage>
</organism>
<feature type="domain" description="Myb/SANT-like DNA-binding" evidence="4">
    <location>
        <begin position="452"/>
        <end position="496"/>
    </location>
</feature>
<reference evidence="5" key="1">
    <citation type="journal article" date="2022" name="bioRxiv">
        <title>Sequencing and chromosome-scale assembly of the giantPleurodeles waltlgenome.</title>
        <authorList>
            <person name="Brown T."/>
            <person name="Elewa A."/>
            <person name="Iarovenko S."/>
            <person name="Subramanian E."/>
            <person name="Araus A.J."/>
            <person name="Petzold A."/>
            <person name="Susuki M."/>
            <person name="Suzuki K.-i.T."/>
            <person name="Hayashi T."/>
            <person name="Toyoda A."/>
            <person name="Oliveira C."/>
            <person name="Osipova E."/>
            <person name="Leigh N.D."/>
            <person name="Simon A."/>
            <person name="Yun M.H."/>
        </authorList>
    </citation>
    <scope>NUCLEOTIDE SEQUENCE</scope>
    <source>
        <strain evidence="5">20211129_DDA</strain>
        <tissue evidence="5">Liver</tissue>
    </source>
</reference>
<dbReference type="Gene3D" id="3.40.50.720">
    <property type="entry name" value="NAD(P)-binding Rossmann-like Domain"/>
    <property type="match status" value="1"/>
</dbReference>
<evidence type="ECO:0000313" key="5">
    <source>
        <dbReference type="EMBL" id="KAJ1123182.1"/>
    </source>
</evidence>
<dbReference type="InterPro" id="IPR002347">
    <property type="entry name" value="SDR_fam"/>
</dbReference>
<dbReference type="Pfam" id="PF00106">
    <property type="entry name" value="adh_short"/>
    <property type="match status" value="2"/>
</dbReference>
<dbReference type="CDD" id="cd05339">
    <property type="entry name" value="17beta-HSDXI-like_SDR_c"/>
    <property type="match status" value="1"/>
</dbReference>
<dbReference type="SUPFAM" id="SSF51735">
    <property type="entry name" value="NAD(P)-binding Rossmann-fold domains"/>
    <property type="match status" value="2"/>
</dbReference>
<dbReference type="InterPro" id="IPR036291">
    <property type="entry name" value="NAD(P)-bd_dom_sf"/>
</dbReference>
<feature type="region of interest" description="Disordered" evidence="3">
    <location>
        <begin position="424"/>
        <end position="448"/>
    </location>
</feature>
<dbReference type="GO" id="GO:0016616">
    <property type="term" value="F:oxidoreductase activity, acting on the CH-OH group of donors, NAD or NADP as acceptor"/>
    <property type="evidence" value="ECO:0007669"/>
    <property type="project" value="TreeGrafter"/>
</dbReference>
<accession>A0AAV7P7G3</accession>
<keyword evidence="2" id="KW-0560">Oxidoreductase</keyword>
<dbReference type="PANTHER" id="PTHR24322:SF736">
    <property type="entry name" value="RETINOL DEHYDROGENASE 10"/>
    <property type="match status" value="1"/>
</dbReference>
<evidence type="ECO:0000256" key="1">
    <source>
        <dbReference type="ARBA" id="ARBA00006484"/>
    </source>
</evidence>
<feature type="compositionally biased region" description="Basic and acidic residues" evidence="3">
    <location>
        <begin position="158"/>
        <end position="172"/>
    </location>
</feature>
<dbReference type="InterPro" id="IPR028002">
    <property type="entry name" value="Myb_DNA-bind_5"/>
</dbReference>
<feature type="compositionally biased region" description="Polar residues" evidence="3">
    <location>
        <begin position="173"/>
        <end position="189"/>
    </location>
</feature>
<comment type="caution">
    <text evidence="5">The sequence shown here is derived from an EMBL/GenBank/DDBJ whole genome shotgun (WGS) entry which is preliminary data.</text>
</comment>
<evidence type="ECO:0000256" key="3">
    <source>
        <dbReference type="SAM" id="MobiDB-lite"/>
    </source>
</evidence>
<proteinExistence type="inferred from homology"/>
<keyword evidence="6" id="KW-1185">Reference proteome</keyword>
<dbReference type="GO" id="GO:0005811">
    <property type="term" value="C:lipid droplet"/>
    <property type="evidence" value="ECO:0007669"/>
    <property type="project" value="TreeGrafter"/>
</dbReference>
<sequence length="544" mass="61018">MNVFLEALVLLVSVVRHILYSLFQWIRKPSEKLVANEICLITGTASGLGRLLALEFAKRGATLVLWDINREGNAETAKQARQLGVDVYVYACDVSQREKVYETAEQVRREVGDVTILINNAEVVAGMPLLQCPDELLEKTLRTNCHAPFWSLSETGTEEEKAHLRQDADLNGHSKQSARSAGSNETPLSRQEPARRCPGLSGDQKEVEYVRRGDKASIQTVKAFLPKMIEMNHGHIVTIASYLGLIAAPGVEDYCASKFATVGFHESLSHQLKSKRMDGIKTTLVCPYNANRSMVSGLRIRRELETLVCSLKLEDYVNAAMSAILINQSMVCIPSVMYLAVFSKHVMPWEAQVLLHKFIRVDNGQPPCFQQRNAHHLRNDNSECVVSVQMVAVQSILLAEWHGVSQNRVKERSGQLRSRWDRADLRQSQKHKPREPYIAGGARNTPDGAKAQVRAHEKIGIWRAIAKEVRGLGVHHRRGTHCRKRWEDIRRGTKKTAESLLGMASQRRRGACRQLSPLMFRILAVAYPDLDGRVRAAQQTQGGE</sequence>
<dbReference type="PANTHER" id="PTHR24322">
    <property type="entry name" value="PKSB"/>
    <property type="match status" value="1"/>
</dbReference>
<dbReference type="Proteomes" id="UP001066276">
    <property type="component" value="Chromosome 7"/>
</dbReference>
<dbReference type="PROSITE" id="PS00061">
    <property type="entry name" value="ADH_SHORT"/>
    <property type="match status" value="1"/>
</dbReference>
<evidence type="ECO:0000313" key="6">
    <source>
        <dbReference type="Proteomes" id="UP001066276"/>
    </source>
</evidence>
<comment type="similarity">
    <text evidence="1">Belongs to the short-chain dehydrogenases/reductases (SDR) family.</text>
</comment>
<dbReference type="InterPro" id="IPR020904">
    <property type="entry name" value="Sc_DH/Rdtase_CS"/>
</dbReference>
<dbReference type="Pfam" id="PF13873">
    <property type="entry name" value="Myb_DNA-bind_5"/>
    <property type="match status" value="1"/>
</dbReference>
<protein>
    <recommendedName>
        <fullName evidence="4">Myb/SANT-like DNA-binding domain-containing protein</fullName>
    </recommendedName>
</protein>
<evidence type="ECO:0000259" key="4">
    <source>
        <dbReference type="Pfam" id="PF13873"/>
    </source>
</evidence>
<dbReference type="AlphaFoldDB" id="A0AAV7P7G3"/>
<dbReference type="PRINTS" id="PR00081">
    <property type="entry name" value="GDHRDH"/>
</dbReference>